<feature type="non-terminal residue" evidence="1">
    <location>
        <position position="1"/>
    </location>
</feature>
<dbReference type="InterPro" id="IPR026341">
    <property type="entry name" value="T9SS_type_B"/>
</dbReference>
<dbReference type="RefSeq" id="WP_146169916.1">
    <property type="nucleotide sequence ID" value="NZ_QBKT01000022.1"/>
</dbReference>
<gene>
    <name evidence="1" type="ORF">C8N46_1222</name>
</gene>
<evidence type="ECO:0000313" key="1">
    <source>
        <dbReference type="EMBL" id="PTX55207.1"/>
    </source>
</evidence>
<reference evidence="1 2" key="1">
    <citation type="submission" date="2018-04" db="EMBL/GenBank/DDBJ databases">
        <title>Genomic Encyclopedia of Archaeal and Bacterial Type Strains, Phase II (KMG-II): from individual species to whole genera.</title>
        <authorList>
            <person name="Goeker M."/>
        </authorList>
    </citation>
    <scope>NUCLEOTIDE SEQUENCE [LARGE SCALE GENOMIC DNA]</scope>
    <source>
        <strain evidence="1 2">DSM 25731</strain>
    </source>
</reference>
<dbReference type="AlphaFoldDB" id="A0A2T6BGM2"/>
<name>A0A2T6BGM2_9FLAO</name>
<dbReference type="OrthoDB" id="9765926at2"/>
<keyword evidence="2" id="KW-1185">Reference proteome</keyword>
<evidence type="ECO:0000313" key="2">
    <source>
        <dbReference type="Proteomes" id="UP000244090"/>
    </source>
</evidence>
<dbReference type="EMBL" id="QBKT01000022">
    <property type="protein sequence ID" value="PTX55207.1"/>
    <property type="molecule type" value="Genomic_DNA"/>
</dbReference>
<proteinExistence type="predicted"/>
<accession>A0A2T6BGM2</accession>
<protein>
    <submittedName>
        <fullName evidence="1">Gliding motility-associated-like protein</fullName>
    </submittedName>
</protein>
<organism evidence="1 2">
    <name type="scientific">Kordia periserrulae</name>
    <dbReference type="NCBI Taxonomy" id="701523"/>
    <lineage>
        <taxon>Bacteria</taxon>
        <taxon>Pseudomonadati</taxon>
        <taxon>Bacteroidota</taxon>
        <taxon>Flavobacteriia</taxon>
        <taxon>Flavobacteriales</taxon>
        <taxon>Flavobacteriaceae</taxon>
        <taxon>Kordia</taxon>
    </lineage>
</organism>
<sequence>GPGWDGTYNGSPMPSQDYWFRVEYVDPFDGTPKEFINHFTLKR</sequence>
<dbReference type="NCBIfam" id="TIGR04131">
    <property type="entry name" value="Bac_Flav_CTERM"/>
    <property type="match status" value="1"/>
</dbReference>
<comment type="caution">
    <text evidence="1">The sequence shown here is derived from an EMBL/GenBank/DDBJ whole genome shotgun (WGS) entry which is preliminary data.</text>
</comment>
<dbReference type="Proteomes" id="UP000244090">
    <property type="component" value="Unassembled WGS sequence"/>
</dbReference>